<dbReference type="SUPFAM" id="SSF56601">
    <property type="entry name" value="beta-lactamase/transpeptidase-like"/>
    <property type="match status" value="1"/>
</dbReference>
<comment type="similarity">
    <text evidence="1">Belongs to the peptidase S13 family.</text>
</comment>
<proteinExistence type="inferred from homology"/>
<name>A0A921HY27_9BACT</name>
<dbReference type="GO" id="GO:0009002">
    <property type="term" value="F:serine-type D-Ala-D-Ala carboxypeptidase activity"/>
    <property type="evidence" value="ECO:0007669"/>
    <property type="project" value="UniProtKB-EC"/>
</dbReference>
<accession>A0A921HY27</accession>
<keyword evidence="2 3" id="KW-0378">Hydrolase</keyword>
<evidence type="ECO:0000256" key="2">
    <source>
        <dbReference type="ARBA" id="ARBA00022801"/>
    </source>
</evidence>
<dbReference type="AlphaFoldDB" id="A0A921HY27"/>
<dbReference type="Gene3D" id="3.50.80.20">
    <property type="entry name" value="D-Ala-D-Ala carboxypeptidase C, peptidase S13"/>
    <property type="match status" value="1"/>
</dbReference>
<dbReference type="PRINTS" id="PR00922">
    <property type="entry name" value="DADACBPTASE3"/>
</dbReference>
<evidence type="ECO:0000313" key="3">
    <source>
        <dbReference type="EMBL" id="HJF92803.1"/>
    </source>
</evidence>
<dbReference type="RefSeq" id="WP_276828631.1">
    <property type="nucleotide sequence ID" value="NZ_DYVX01000084.1"/>
</dbReference>
<dbReference type="PANTHER" id="PTHR30023">
    <property type="entry name" value="D-ALANYL-D-ALANINE CARBOXYPEPTIDASE"/>
    <property type="match status" value="1"/>
</dbReference>
<dbReference type="InterPro" id="IPR012338">
    <property type="entry name" value="Beta-lactam/transpept-like"/>
</dbReference>
<dbReference type="Pfam" id="PF02113">
    <property type="entry name" value="Peptidase_S13"/>
    <property type="match status" value="1"/>
</dbReference>
<reference evidence="3" key="2">
    <citation type="submission" date="2021-09" db="EMBL/GenBank/DDBJ databases">
        <authorList>
            <person name="Gilroy R."/>
        </authorList>
    </citation>
    <scope>NUCLEOTIDE SEQUENCE</scope>
    <source>
        <strain evidence="3">CHK55-1828</strain>
    </source>
</reference>
<sequence>MKRMNMFRILLIWAVLLGPLSFVCAQADSLLRARIDTLVKHDMPPGGNAGICIYDLTTGRTLYEYQADKLSRPASTMKVMTAITALSQPGAMEPFRTELWTTGRVVGDTLKGDLYVVGGFDPEFDEDDLKELIGDLTKRGIRVVDGDIVGDVSMKDSLYWGSGWLWDDAPAAYQPYLSPLMLNKGVLQLSILPDERGLSALVIGHPSSTYYTIENHTRSRSSAAGPLRVTRNWMENGNHITLQGNVQTAEGRSFSLFDSGRMFMHVFVERLMEAGIHCTAVADSTRAGIEAAYRFADLPQEGRRTKLAVHETSLQAVLNVMLKESDNLNAEAMLCRAGVLATGGKKRVSAKDGLDAMRTLIRRVGLDPKHYSLADGCGLSHYDYLSPELLVAMLRYAYSRSDIFSPLYKALPVSGVDGTLKYRMGYGTPAFRQVHAKTGSYTGINALAGYLKTADDHWVAFAILTQNVLSGRQARAFQDAVCLEVVKVSLRK</sequence>
<comment type="caution">
    <text evidence="3">The sequence shown here is derived from an EMBL/GenBank/DDBJ whole genome shotgun (WGS) entry which is preliminary data.</text>
</comment>
<organism evidence="3 4">
    <name type="scientific">Mediterranea massiliensis</name>
    <dbReference type="NCBI Taxonomy" id="1841865"/>
    <lineage>
        <taxon>Bacteria</taxon>
        <taxon>Pseudomonadati</taxon>
        <taxon>Bacteroidota</taxon>
        <taxon>Bacteroidia</taxon>
        <taxon>Bacteroidales</taxon>
        <taxon>Bacteroidaceae</taxon>
        <taxon>Mediterranea</taxon>
    </lineage>
</organism>
<dbReference type="EMBL" id="DYVX01000084">
    <property type="protein sequence ID" value="HJF92803.1"/>
    <property type="molecule type" value="Genomic_DNA"/>
</dbReference>
<reference evidence="3" key="1">
    <citation type="journal article" date="2021" name="PeerJ">
        <title>Extensive microbial diversity within the chicken gut microbiome revealed by metagenomics and culture.</title>
        <authorList>
            <person name="Gilroy R."/>
            <person name="Ravi A."/>
            <person name="Getino M."/>
            <person name="Pursley I."/>
            <person name="Horton D.L."/>
            <person name="Alikhan N.F."/>
            <person name="Baker D."/>
            <person name="Gharbi K."/>
            <person name="Hall N."/>
            <person name="Watson M."/>
            <person name="Adriaenssens E.M."/>
            <person name="Foster-Nyarko E."/>
            <person name="Jarju S."/>
            <person name="Secka A."/>
            <person name="Antonio M."/>
            <person name="Oren A."/>
            <person name="Chaudhuri R.R."/>
            <person name="La Ragione R."/>
            <person name="Hildebrand F."/>
            <person name="Pallen M.J."/>
        </authorList>
    </citation>
    <scope>NUCLEOTIDE SEQUENCE</scope>
    <source>
        <strain evidence="3">CHK55-1828</strain>
    </source>
</reference>
<protein>
    <submittedName>
        <fullName evidence="3">D-alanyl-D-alanine carboxypeptidase/D-alanyl-D-alanine-endopeptidase</fullName>
        <ecNumber evidence="3">3.4.16.4</ecNumber>
    </submittedName>
</protein>
<keyword evidence="3" id="KW-0645">Protease</keyword>
<keyword evidence="3" id="KW-0121">Carboxypeptidase</keyword>
<dbReference type="GO" id="GO:0006508">
    <property type="term" value="P:proteolysis"/>
    <property type="evidence" value="ECO:0007669"/>
    <property type="project" value="InterPro"/>
</dbReference>
<gene>
    <name evidence="3" type="primary">dacB</name>
    <name evidence="3" type="ORF">K8W02_10555</name>
</gene>
<dbReference type="Gene3D" id="3.40.710.10">
    <property type="entry name" value="DD-peptidase/beta-lactamase superfamily"/>
    <property type="match status" value="2"/>
</dbReference>
<dbReference type="InterPro" id="IPR000667">
    <property type="entry name" value="Peptidase_S13"/>
</dbReference>
<dbReference type="PANTHER" id="PTHR30023:SF0">
    <property type="entry name" value="PENICILLIN-SENSITIVE CARBOXYPEPTIDASE A"/>
    <property type="match status" value="1"/>
</dbReference>
<dbReference type="Proteomes" id="UP000717835">
    <property type="component" value="Unassembled WGS sequence"/>
</dbReference>
<evidence type="ECO:0000256" key="1">
    <source>
        <dbReference type="ARBA" id="ARBA00006096"/>
    </source>
</evidence>
<dbReference type="NCBIfam" id="TIGR00666">
    <property type="entry name" value="PBP4"/>
    <property type="match status" value="1"/>
</dbReference>
<dbReference type="GO" id="GO:0000270">
    <property type="term" value="P:peptidoglycan metabolic process"/>
    <property type="evidence" value="ECO:0007669"/>
    <property type="project" value="TreeGrafter"/>
</dbReference>
<dbReference type="EC" id="3.4.16.4" evidence="3"/>
<evidence type="ECO:0000313" key="4">
    <source>
        <dbReference type="Proteomes" id="UP000717835"/>
    </source>
</evidence>